<evidence type="ECO:0000313" key="2">
    <source>
        <dbReference type="Proteomes" id="UP000054630"/>
    </source>
</evidence>
<dbReference type="EMBL" id="JYDL01000037">
    <property type="protein sequence ID" value="KRX21700.1"/>
    <property type="molecule type" value="Genomic_DNA"/>
</dbReference>
<comment type="caution">
    <text evidence="1">The sequence shown here is derived from an EMBL/GenBank/DDBJ whole genome shotgun (WGS) entry which is preliminary data.</text>
</comment>
<gene>
    <name evidence="1" type="ORF">T07_12768</name>
</gene>
<dbReference type="AlphaFoldDB" id="A0A0V0S4T5"/>
<protein>
    <submittedName>
        <fullName evidence="1">Uncharacterized protein</fullName>
    </submittedName>
</protein>
<keyword evidence="2" id="KW-1185">Reference proteome</keyword>
<proteinExistence type="predicted"/>
<sequence>MNIRFDLIGGKFSASRYFNFNIYNGQSDKNNAAKISGEFYFGWCVVFGLRNRAESLRATMQGNLS</sequence>
<dbReference type="Proteomes" id="UP000054630">
    <property type="component" value="Unassembled WGS sequence"/>
</dbReference>
<name>A0A0V0S4T5_9BILA</name>
<organism evidence="1 2">
    <name type="scientific">Trichinella nelsoni</name>
    <dbReference type="NCBI Taxonomy" id="6336"/>
    <lineage>
        <taxon>Eukaryota</taxon>
        <taxon>Metazoa</taxon>
        <taxon>Ecdysozoa</taxon>
        <taxon>Nematoda</taxon>
        <taxon>Enoplea</taxon>
        <taxon>Dorylaimia</taxon>
        <taxon>Trichinellida</taxon>
        <taxon>Trichinellidae</taxon>
        <taxon>Trichinella</taxon>
    </lineage>
</organism>
<evidence type="ECO:0000313" key="1">
    <source>
        <dbReference type="EMBL" id="KRX21700.1"/>
    </source>
</evidence>
<accession>A0A0V0S4T5</accession>
<reference evidence="1 2" key="1">
    <citation type="submission" date="2015-01" db="EMBL/GenBank/DDBJ databases">
        <title>Evolution of Trichinella species and genotypes.</title>
        <authorList>
            <person name="Korhonen P.K."/>
            <person name="Edoardo P."/>
            <person name="Giuseppe L.R."/>
            <person name="Gasser R.B."/>
        </authorList>
    </citation>
    <scope>NUCLEOTIDE SEQUENCE [LARGE SCALE GENOMIC DNA]</scope>
    <source>
        <strain evidence="1">ISS37</strain>
    </source>
</reference>